<dbReference type="SUPFAM" id="SSF51735">
    <property type="entry name" value="NAD(P)-binding Rossmann-fold domains"/>
    <property type="match status" value="1"/>
</dbReference>
<dbReference type="PANTHER" id="PTHR43544:SF7">
    <property type="entry name" value="NADB-LER2"/>
    <property type="match status" value="1"/>
</dbReference>
<dbReference type="AlphaFoldDB" id="A0A9P6CBY1"/>
<comment type="caution">
    <text evidence="4">The sequence shown here is derived from an EMBL/GenBank/DDBJ whole genome shotgun (WGS) entry which is preliminary data.</text>
</comment>
<keyword evidence="5" id="KW-1185">Reference proteome</keyword>
<dbReference type="GO" id="GO:0005737">
    <property type="term" value="C:cytoplasm"/>
    <property type="evidence" value="ECO:0007669"/>
    <property type="project" value="TreeGrafter"/>
</dbReference>
<keyword evidence="2" id="KW-0521">NADP</keyword>
<keyword evidence="3" id="KW-0560">Oxidoreductase</keyword>
<dbReference type="Proteomes" id="UP000807353">
    <property type="component" value="Unassembled WGS sequence"/>
</dbReference>
<protein>
    <submittedName>
        <fullName evidence="4">NAD(P)-binding protein</fullName>
    </submittedName>
</protein>
<proteinExistence type="inferred from homology"/>
<dbReference type="Gene3D" id="3.40.50.720">
    <property type="entry name" value="NAD(P)-binding Rossmann-like Domain"/>
    <property type="match status" value="1"/>
</dbReference>
<dbReference type="PANTHER" id="PTHR43544">
    <property type="entry name" value="SHORT-CHAIN DEHYDROGENASE/REDUCTASE"/>
    <property type="match status" value="1"/>
</dbReference>
<organism evidence="4 5">
    <name type="scientific">Collybia nuda</name>
    <dbReference type="NCBI Taxonomy" id="64659"/>
    <lineage>
        <taxon>Eukaryota</taxon>
        <taxon>Fungi</taxon>
        <taxon>Dikarya</taxon>
        <taxon>Basidiomycota</taxon>
        <taxon>Agaricomycotina</taxon>
        <taxon>Agaricomycetes</taxon>
        <taxon>Agaricomycetidae</taxon>
        <taxon>Agaricales</taxon>
        <taxon>Tricholomatineae</taxon>
        <taxon>Clitocybaceae</taxon>
        <taxon>Collybia</taxon>
    </lineage>
</organism>
<comment type="similarity">
    <text evidence="1">Belongs to the short-chain dehydrogenases/reductases (SDR) family.</text>
</comment>
<evidence type="ECO:0000256" key="2">
    <source>
        <dbReference type="ARBA" id="ARBA00022857"/>
    </source>
</evidence>
<dbReference type="EMBL" id="MU150305">
    <property type="protein sequence ID" value="KAF9460056.1"/>
    <property type="molecule type" value="Genomic_DNA"/>
</dbReference>
<evidence type="ECO:0000256" key="3">
    <source>
        <dbReference type="ARBA" id="ARBA00023002"/>
    </source>
</evidence>
<sequence length="253" mass="27448">MAPKVYLITGASRGIGLALVNELATNKTNIRIFTGARNPATASKLKDLSLRYPGKITIVKYISGDEEVNEALAKEIWTKHGYLDVIIACAGIASYMGTAAQTPSKELRNHFEVNTIGTLVLFQAVYKLLKESTSSPRFIPISSAAASLTEFIDLPFQYTCYGASKAALNYVSRKIHFENDWLVCFPLAPGVIITDMANATRAMDVTGLAGSYQDSAAIPTEEAARMLVGIVERATRAKDGGEFINIDGQKMAW</sequence>
<dbReference type="PRINTS" id="PR00081">
    <property type="entry name" value="GDHRDH"/>
</dbReference>
<dbReference type="GO" id="GO:0016491">
    <property type="term" value="F:oxidoreductase activity"/>
    <property type="evidence" value="ECO:0007669"/>
    <property type="project" value="UniProtKB-KW"/>
</dbReference>
<dbReference type="OrthoDB" id="9876299at2759"/>
<evidence type="ECO:0000313" key="4">
    <source>
        <dbReference type="EMBL" id="KAF9460056.1"/>
    </source>
</evidence>
<reference evidence="4" key="1">
    <citation type="submission" date="2020-11" db="EMBL/GenBank/DDBJ databases">
        <authorList>
            <consortium name="DOE Joint Genome Institute"/>
            <person name="Ahrendt S."/>
            <person name="Riley R."/>
            <person name="Andreopoulos W."/>
            <person name="Labutti K."/>
            <person name="Pangilinan J."/>
            <person name="Ruiz-Duenas F.J."/>
            <person name="Barrasa J.M."/>
            <person name="Sanchez-Garcia M."/>
            <person name="Camarero S."/>
            <person name="Miyauchi S."/>
            <person name="Serrano A."/>
            <person name="Linde D."/>
            <person name="Babiker R."/>
            <person name="Drula E."/>
            <person name="Ayuso-Fernandez I."/>
            <person name="Pacheco R."/>
            <person name="Padilla G."/>
            <person name="Ferreira P."/>
            <person name="Barriuso J."/>
            <person name="Kellner H."/>
            <person name="Castanera R."/>
            <person name="Alfaro M."/>
            <person name="Ramirez L."/>
            <person name="Pisabarro A.G."/>
            <person name="Kuo A."/>
            <person name="Tritt A."/>
            <person name="Lipzen A."/>
            <person name="He G."/>
            <person name="Yan M."/>
            <person name="Ng V."/>
            <person name="Cullen D."/>
            <person name="Martin F."/>
            <person name="Rosso M.-N."/>
            <person name="Henrissat B."/>
            <person name="Hibbett D."/>
            <person name="Martinez A.T."/>
            <person name="Grigoriev I.V."/>
        </authorList>
    </citation>
    <scope>NUCLEOTIDE SEQUENCE</scope>
    <source>
        <strain evidence="4">CBS 247.69</strain>
    </source>
</reference>
<gene>
    <name evidence="4" type="ORF">BDZ94DRAFT_1170407</name>
</gene>
<name>A0A9P6CBY1_9AGAR</name>
<dbReference type="InterPro" id="IPR051468">
    <property type="entry name" value="Fungal_SecMetab_SDRs"/>
</dbReference>
<dbReference type="Pfam" id="PF00106">
    <property type="entry name" value="adh_short"/>
    <property type="match status" value="1"/>
</dbReference>
<dbReference type="InterPro" id="IPR002347">
    <property type="entry name" value="SDR_fam"/>
</dbReference>
<evidence type="ECO:0000256" key="1">
    <source>
        <dbReference type="ARBA" id="ARBA00006484"/>
    </source>
</evidence>
<evidence type="ECO:0000313" key="5">
    <source>
        <dbReference type="Proteomes" id="UP000807353"/>
    </source>
</evidence>
<dbReference type="InterPro" id="IPR036291">
    <property type="entry name" value="NAD(P)-bd_dom_sf"/>
</dbReference>
<accession>A0A9P6CBY1</accession>
<dbReference type="InterPro" id="IPR020904">
    <property type="entry name" value="Sc_DH/Rdtase_CS"/>
</dbReference>
<dbReference type="PROSITE" id="PS00061">
    <property type="entry name" value="ADH_SHORT"/>
    <property type="match status" value="1"/>
</dbReference>